<keyword evidence="5 9" id="KW-0067">ATP-binding</keyword>
<evidence type="ECO:0000259" key="10">
    <source>
        <dbReference type="PROSITE" id="PS50860"/>
    </source>
</evidence>
<evidence type="ECO:0000256" key="4">
    <source>
        <dbReference type="ARBA" id="ARBA00022741"/>
    </source>
</evidence>
<dbReference type="SUPFAM" id="SSF55186">
    <property type="entry name" value="ThrRS/AlaRS common domain"/>
    <property type="match status" value="1"/>
</dbReference>
<gene>
    <name evidence="9" type="primary">alaS</name>
    <name evidence="11" type="ORF">COX34_01360</name>
</gene>
<dbReference type="GO" id="GO:0005524">
    <property type="term" value="F:ATP binding"/>
    <property type="evidence" value="ECO:0007669"/>
    <property type="project" value="UniProtKB-UniRule"/>
</dbReference>
<comment type="subcellular location">
    <subcellularLocation>
        <location evidence="9">Cytoplasm</location>
    </subcellularLocation>
</comment>
<dbReference type="EMBL" id="PCRS01000020">
    <property type="protein sequence ID" value="PIP24963.1"/>
    <property type="molecule type" value="Genomic_DNA"/>
</dbReference>
<organism evidence="11 12">
    <name type="scientific">Candidatus Nealsonbacteria bacterium CG23_combo_of_CG06-09_8_20_14_all_36_12</name>
    <dbReference type="NCBI Taxonomy" id="1974718"/>
    <lineage>
        <taxon>Bacteria</taxon>
        <taxon>Candidatus Nealsoniibacteriota</taxon>
    </lineage>
</organism>
<dbReference type="InterPro" id="IPR050058">
    <property type="entry name" value="Ala-tRNA_ligase"/>
</dbReference>
<dbReference type="SUPFAM" id="SSF55681">
    <property type="entry name" value="Class II aaRS and biotin synthetases"/>
    <property type="match status" value="1"/>
</dbReference>
<keyword evidence="9" id="KW-0963">Cytoplasm</keyword>
<keyword evidence="2 9" id="KW-0820">tRNA-binding</keyword>
<keyword evidence="9" id="KW-0479">Metal-binding</keyword>
<accession>A0A2G9Z1Y3</accession>
<sequence>MKSAEIRQKFLNFFKKKGHNIMPSSSLIPTDPSVLFTTAGMQQFKPYYLGGKSPYGPNVASCQKCFRTSDIEEVGNEKHLTFLEMLGNFSFAASAEASGEGGVGYFKEEGIKLAYNFLFKELKLLLEDAIFTVFEGDKYVPADEESISIWKKLGIPENKIKKCGREDNFWGPTGNEGPCGPTTEIHFNGIEVWNLVFNEYYQDRNGKLTPLKQKGVDTGMGLERLAMIVQKKPSVYETDLFEPIVKEIKKYIGDTYVNLRAERIIADHIKSSVFLISEGIFPSNVERGYVLRRILRRAIRYGKLLNLPKNFSIPLAQKVIEIYKEIYPEVKSKETDILTAIQNEEEKFEKTLNQGLKQFEKIAVRGDISGIDAFHLFDTYGFPLELTEELAKERNIKVDKKGFEGAFEKHREISRAGVERKFGGVGENATYESAKLHTATHLLHAALRKILGEYVKQMGSDITPQRLRFDFSHPQKMTEEEIKKVEDLVNQKIKKDLEVKKEEMSYQEALKSGALAFFKEKYPEKVTVYSINNFSKEICAGPHVNRTGELGQFTGAHKGLCARFKIKKEESCGAGIRRIRAILM</sequence>
<feature type="binding site" evidence="9">
    <location>
        <position position="437"/>
    </location>
    <ligand>
        <name>Zn(2+)</name>
        <dbReference type="ChEBI" id="CHEBI:29105"/>
    </ligand>
</feature>
<dbReference type="InterPro" id="IPR012947">
    <property type="entry name" value="tRNA_SAD"/>
</dbReference>
<dbReference type="FunFam" id="3.30.980.10:FF:000004">
    <property type="entry name" value="Alanine--tRNA ligase, cytoplasmic"/>
    <property type="match status" value="1"/>
</dbReference>
<dbReference type="Pfam" id="PF01411">
    <property type="entry name" value="tRNA-synt_2c"/>
    <property type="match status" value="1"/>
</dbReference>
<dbReference type="AlphaFoldDB" id="A0A2G9Z1Y3"/>
<dbReference type="InterPro" id="IPR002318">
    <property type="entry name" value="Ala-tRNA-lgiase_IIc"/>
</dbReference>
<dbReference type="GO" id="GO:0006419">
    <property type="term" value="P:alanyl-tRNA aminoacylation"/>
    <property type="evidence" value="ECO:0007669"/>
    <property type="project" value="UniProtKB-UniRule"/>
</dbReference>
<dbReference type="PANTHER" id="PTHR11777:SF9">
    <property type="entry name" value="ALANINE--TRNA LIGASE, CYTOPLASMIC"/>
    <property type="match status" value="1"/>
</dbReference>
<dbReference type="PANTHER" id="PTHR11777">
    <property type="entry name" value="ALANYL-TRNA SYNTHETASE"/>
    <property type="match status" value="1"/>
</dbReference>
<evidence type="ECO:0000313" key="12">
    <source>
        <dbReference type="Proteomes" id="UP000228681"/>
    </source>
</evidence>
<dbReference type="GO" id="GO:0008270">
    <property type="term" value="F:zinc ion binding"/>
    <property type="evidence" value="ECO:0007669"/>
    <property type="project" value="UniProtKB-UniRule"/>
</dbReference>
<comment type="cofactor">
    <cofactor evidence="9">
        <name>Zn(2+)</name>
        <dbReference type="ChEBI" id="CHEBI:29105"/>
    </cofactor>
    <text evidence="9">Binds 1 zinc ion per subunit.</text>
</comment>
<comment type="function">
    <text evidence="9">Catalyzes the attachment of alanine to tRNA(Ala) in a two-step reaction: alanine is first activated by ATP to form Ala-AMP and then transferred to the acceptor end of tRNA(Ala). Also edits incorrectly charged Ser-tRNA(Ala) and Gly-tRNA(Ala) via its editing domain.</text>
</comment>
<dbReference type="GO" id="GO:0004813">
    <property type="term" value="F:alanine-tRNA ligase activity"/>
    <property type="evidence" value="ECO:0007669"/>
    <property type="project" value="UniProtKB-UniRule"/>
</dbReference>
<keyword evidence="3 9" id="KW-0436">Ligase</keyword>
<keyword evidence="8 9" id="KW-0030">Aminoacyl-tRNA synthetase</keyword>
<dbReference type="HAMAP" id="MF_00036_B">
    <property type="entry name" value="Ala_tRNA_synth_B"/>
    <property type="match status" value="1"/>
</dbReference>
<keyword evidence="6 9" id="KW-0694">RNA-binding</keyword>
<feature type="binding site" evidence="9">
    <location>
        <position position="543"/>
    </location>
    <ligand>
        <name>Zn(2+)</name>
        <dbReference type="ChEBI" id="CHEBI:29105"/>
    </ligand>
</feature>
<dbReference type="Gene3D" id="3.30.930.10">
    <property type="entry name" value="Bira Bifunctional Protein, Domain 2"/>
    <property type="match status" value="1"/>
</dbReference>
<dbReference type="Proteomes" id="UP000228681">
    <property type="component" value="Unassembled WGS sequence"/>
</dbReference>
<dbReference type="InterPro" id="IPR018165">
    <property type="entry name" value="Ala-tRNA-synth_IIc_core"/>
</dbReference>
<dbReference type="InterPro" id="IPR018162">
    <property type="entry name" value="Ala-tRNA-ligase_IIc_anticod-bd"/>
</dbReference>
<name>A0A2G9Z1Y3_9BACT</name>
<dbReference type="PROSITE" id="PS50860">
    <property type="entry name" value="AA_TRNA_LIGASE_II_ALA"/>
    <property type="match status" value="1"/>
</dbReference>
<dbReference type="InterPro" id="IPR018164">
    <property type="entry name" value="Ala-tRNA-synth_IIc_N"/>
</dbReference>
<evidence type="ECO:0000256" key="5">
    <source>
        <dbReference type="ARBA" id="ARBA00022840"/>
    </source>
</evidence>
<feature type="binding site" evidence="9">
    <location>
        <position position="539"/>
    </location>
    <ligand>
        <name>Zn(2+)</name>
        <dbReference type="ChEBI" id="CHEBI:29105"/>
    </ligand>
</feature>
<evidence type="ECO:0000256" key="9">
    <source>
        <dbReference type="HAMAP-Rule" id="MF_00036"/>
    </source>
</evidence>
<protein>
    <recommendedName>
        <fullName evidence="9">Alanine--tRNA ligase</fullName>
        <ecNumber evidence="9">6.1.1.7</ecNumber>
    </recommendedName>
    <alternativeName>
        <fullName evidence="9">Alanyl-tRNA synthetase</fullName>
        <shortName evidence="9">AlaRS</shortName>
    </alternativeName>
</protein>
<dbReference type="GO" id="GO:0005737">
    <property type="term" value="C:cytoplasm"/>
    <property type="evidence" value="ECO:0007669"/>
    <property type="project" value="UniProtKB-SubCell"/>
</dbReference>
<evidence type="ECO:0000256" key="2">
    <source>
        <dbReference type="ARBA" id="ARBA00022555"/>
    </source>
</evidence>
<dbReference type="PRINTS" id="PR00980">
    <property type="entry name" value="TRNASYNTHALA"/>
</dbReference>
<dbReference type="InterPro" id="IPR018163">
    <property type="entry name" value="Thr/Ala-tRNA-synth_IIc_edit"/>
</dbReference>
<dbReference type="InterPro" id="IPR045864">
    <property type="entry name" value="aa-tRNA-synth_II/BPL/LPL"/>
</dbReference>
<dbReference type="NCBIfam" id="NF002436">
    <property type="entry name" value="PRK01584.1"/>
    <property type="match status" value="1"/>
</dbReference>
<keyword evidence="4 9" id="KW-0547">Nucleotide-binding</keyword>
<evidence type="ECO:0000256" key="6">
    <source>
        <dbReference type="ARBA" id="ARBA00022884"/>
    </source>
</evidence>
<dbReference type="InterPro" id="IPR023033">
    <property type="entry name" value="Ala_tRNA_ligase_euk/bac"/>
</dbReference>
<reference evidence="11 12" key="1">
    <citation type="submission" date="2017-09" db="EMBL/GenBank/DDBJ databases">
        <title>Depth-based differentiation of microbial function through sediment-hosted aquifers and enrichment of novel symbionts in the deep terrestrial subsurface.</title>
        <authorList>
            <person name="Probst A.J."/>
            <person name="Ladd B."/>
            <person name="Jarett J.K."/>
            <person name="Geller-Mcgrath D.E."/>
            <person name="Sieber C.M."/>
            <person name="Emerson J.B."/>
            <person name="Anantharaman K."/>
            <person name="Thomas B.C."/>
            <person name="Malmstrom R."/>
            <person name="Stieglmeier M."/>
            <person name="Klingl A."/>
            <person name="Woyke T."/>
            <person name="Ryan C.M."/>
            <person name="Banfield J.F."/>
        </authorList>
    </citation>
    <scope>NUCLEOTIDE SEQUENCE [LARGE SCALE GENOMIC DNA]</scope>
    <source>
        <strain evidence="11">CG23_combo_of_CG06-09_8_20_14_all_36_12</strain>
    </source>
</reference>
<dbReference type="CDD" id="cd00673">
    <property type="entry name" value="AlaRS_core"/>
    <property type="match status" value="1"/>
</dbReference>
<feature type="domain" description="Alanyl-transfer RNA synthetases family profile" evidence="10">
    <location>
        <begin position="1"/>
        <end position="584"/>
    </location>
</feature>
<feature type="binding site" evidence="9">
    <location>
        <position position="441"/>
    </location>
    <ligand>
        <name>Zn(2+)</name>
        <dbReference type="ChEBI" id="CHEBI:29105"/>
    </ligand>
</feature>
<comment type="domain">
    <text evidence="9">Consists of three domains; the N-terminal catalytic domain, the editing domain and the C-terminal C-Ala domain. The editing domain removes incorrectly charged amino acids, while the C-Ala domain, along with tRNA(Ala), serves as a bridge to cooperatively bring together the editing and aminoacylation centers thus stimulating deacylation of misacylated tRNAs.</text>
</comment>
<dbReference type="Gene3D" id="3.30.980.10">
    <property type="entry name" value="Threonyl-trna Synthetase, Chain A, domain 2"/>
    <property type="match status" value="1"/>
</dbReference>
<evidence type="ECO:0000256" key="3">
    <source>
        <dbReference type="ARBA" id="ARBA00022598"/>
    </source>
</evidence>
<keyword evidence="9" id="KW-0862">Zinc</keyword>
<dbReference type="SMART" id="SM00863">
    <property type="entry name" value="tRNA_SAD"/>
    <property type="match status" value="1"/>
</dbReference>
<evidence type="ECO:0000256" key="8">
    <source>
        <dbReference type="ARBA" id="ARBA00023146"/>
    </source>
</evidence>
<keyword evidence="7 9" id="KW-0648">Protein biosynthesis</keyword>
<dbReference type="EC" id="6.1.1.7" evidence="9"/>
<dbReference type="NCBIfam" id="TIGR00344">
    <property type="entry name" value="alaS"/>
    <property type="match status" value="1"/>
</dbReference>
<comment type="catalytic activity">
    <reaction evidence="9">
        <text>tRNA(Ala) + L-alanine + ATP = L-alanyl-tRNA(Ala) + AMP + diphosphate</text>
        <dbReference type="Rhea" id="RHEA:12540"/>
        <dbReference type="Rhea" id="RHEA-COMP:9657"/>
        <dbReference type="Rhea" id="RHEA-COMP:9923"/>
        <dbReference type="ChEBI" id="CHEBI:30616"/>
        <dbReference type="ChEBI" id="CHEBI:33019"/>
        <dbReference type="ChEBI" id="CHEBI:57972"/>
        <dbReference type="ChEBI" id="CHEBI:78442"/>
        <dbReference type="ChEBI" id="CHEBI:78497"/>
        <dbReference type="ChEBI" id="CHEBI:456215"/>
        <dbReference type="EC" id="6.1.1.7"/>
    </reaction>
</comment>
<dbReference type="GO" id="GO:0002161">
    <property type="term" value="F:aminoacyl-tRNA deacylase activity"/>
    <property type="evidence" value="ECO:0007669"/>
    <property type="project" value="TreeGrafter"/>
</dbReference>
<proteinExistence type="inferred from homology"/>
<dbReference type="GO" id="GO:0000049">
    <property type="term" value="F:tRNA binding"/>
    <property type="evidence" value="ECO:0007669"/>
    <property type="project" value="UniProtKB-KW"/>
</dbReference>
<evidence type="ECO:0000313" key="11">
    <source>
        <dbReference type="EMBL" id="PIP24963.1"/>
    </source>
</evidence>
<comment type="similarity">
    <text evidence="1 9">Belongs to the class-II aminoacyl-tRNA synthetase family.</text>
</comment>
<dbReference type="Pfam" id="PF07973">
    <property type="entry name" value="tRNA_SAD"/>
    <property type="match status" value="1"/>
</dbReference>
<evidence type="ECO:0000256" key="1">
    <source>
        <dbReference type="ARBA" id="ARBA00008226"/>
    </source>
</evidence>
<comment type="caution">
    <text evidence="11">The sequence shown here is derived from an EMBL/GenBank/DDBJ whole genome shotgun (WGS) entry which is preliminary data.</text>
</comment>
<dbReference type="Gene3D" id="3.30.54.20">
    <property type="match status" value="1"/>
</dbReference>
<dbReference type="SUPFAM" id="SSF101353">
    <property type="entry name" value="Putative anticodon-binding domain of alanyl-tRNA synthetase (AlaRS)"/>
    <property type="match status" value="1"/>
</dbReference>
<evidence type="ECO:0000256" key="7">
    <source>
        <dbReference type="ARBA" id="ARBA00022917"/>
    </source>
</evidence>